<evidence type="ECO:0000313" key="2">
    <source>
        <dbReference type="Proteomes" id="UP001152795"/>
    </source>
</evidence>
<keyword evidence="2" id="KW-1185">Reference proteome</keyword>
<accession>A0A7D9M824</accession>
<sequence length="170" mass="19042">MFDSLNEMKEYLLENFAVELSPADNEHSFKLGYIAGRNRRIVMANDSNLVEAYSMAKDGWVTFWTEAADSPAAKYNCKGMTKRARSDASDDDGDNESFCYILFEEQRYSQQLYDMSPKIPFFTGLKAGQERNNSSTSTPAVRAITTATTSSRTTEAITTTVSMPQSMESK</sequence>
<comment type="caution">
    <text evidence="1">The sequence shown here is derived from an EMBL/GenBank/DDBJ whole genome shotgun (WGS) entry which is preliminary data.</text>
</comment>
<proteinExistence type="predicted"/>
<gene>
    <name evidence="1" type="ORF">PACLA_8A006443</name>
</gene>
<name>A0A7D9M824_PARCT</name>
<dbReference type="OrthoDB" id="5990207at2759"/>
<dbReference type="AlphaFoldDB" id="A0A7D9M824"/>
<protein>
    <submittedName>
        <fullName evidence="1">Uncharacterized protein</fullName>
    </submittedName>
</protein>
<dbReference type="Proteomes" id="UP001152795">
    <property type="component" value="Unassembled WGS sequence"/>
</dbReference>
<dbReference type="EMBL" id="CACRXK020035192">
    <property type="protein sequence ID" value="CAB4044505.1"/>
    <property type="molecule type" value="Genomic_DNA"/>
</dbReference>
<feature type="non-terminal residue" evidence="1">
    <location>
        <position position="1"/>
    </location>
</feature>
<organism evidence="1 2">
    <name type="scientific">Paramuricea clavata</name>
    <name type="common">Red gorgonian</name>
    <name type="synonym">Violescent sea-whip</name>
    <dbReference type="NCBI Taxonomy" id="317549"/>
    <lineage>
        <taxon>Eukaryota</taxon>
        <taxon>Metazoa</taxon>
        <taxon>Cnidaria</taxon>
        <taxon>Anthozoa</taxon>
        <taxon>Octocorallia</taxon>
        <taxon>Malacalcyonacea</taxon>
        <taxon>Plexauridae</taxon>
        <taxon>Paramuricea</taxon>
    </lineage>
</organism>
<evidence type="ECO:0000313" key="1">
    <source>
        <dbReference type="EMBL" id="CAB4044505.1"/>
    </source>
</evidence>
<reference evidence="1" key="1">
    <citation type="submission" date="2020-04" db="EMBL/GenBank/DDBJ databases">
        <authorList>
            <person name="Alioto T."/>
            <person name="Alioto T."/>
            <person name="Gomez Garrido J."/>
        </authorList>
    </citation>
    <scope>NUCLEOTIDE SEQUENCE</scope>
    <source>
        <strain evidence="1">A484AB</strain>
    </source>
</reference>